<organism evidence="1 3">
    <name type="scientific">Citrobacter werkmanii</name>
    <dbReference type="NCBI Taxonomy" id="67827"/>
    <lineage>
        <taxon>Bacteria</taxon>
        <taxon>Pseudomonadati</taxon>
        <taxon>Pseudomonadota</taxon>
        <taxon>Gammaproteobacteria</taxon>
        <taxon>Enterobacterales</taxon>
        <taxon>Enterobacteriaceae</taxon>
        <taxon>Citrobacter</taxon>
        <taxon>Citrobacter freundii complex</taxon>
    </lineage>
</organism>
<dbReference type="AlphaFoldDB" id="A0A9N8CKA8"/>
<evidence type="ECO:0000313" key="2">
    <source>
        <dbReference type="EMBL" id="CAC9189412.1"/>
    </source>
</evidence>
<sequence>MTYEQIAARLSIGPATVGDLVRNGANEGQIADLVRAGIAVVLQFSEDNDDTIIGGYATPAP</sequence>
<accession>A0A9N8CKA8</accession>
<evidence type="ECO:0000313" key="1">
    <source>
        <dbReference type="EMBL" id="CAB5528352.1"/>
    </source>
</evidence>
<dbReference type="Proteomes" id="UP000834503">
    <property type="component" value="Unassembled WGS sequence"/>
</dbReference>
<proteinExistence type="predicted"/>
<name>A0A9N8CKA8_9ENTR</name>
<dbReference type="Proteomes" id="UP000837205">
    <property type="component" value="Unassembled WGS sequence"/>
</dbReference>
<dbReference type="EMBL" id="CAHPQX010000004">
    <property type="protein sequence ID" value="CAB5528352.1"/>
    <property type="molecule type" value="Genomic_DNA"/>
</dbReference>
<keyword evidence="4" id="KW-1185">Reference proteome</keyword>
<evidence type="ECO:0000313" key="3">
    <source>
        <dbReference type="Proteomes" id="UP000834503"/>
    </source>
</evidence>
<protein>
    <submittedName>
        <fullName evidence="1">Uncharacterized protein</fullName>
    </submittedName>
</protein>
<comment type="caution">
    <text evidence="1">The sequence shown here is derived from an EMBL/GenBank/DDBJ whole genome shotgun (WGS) entry which is preliminary data.</text>
</comment>
<reference evidence="1" key="1">
    <citation type="submission" date="2020-05" db="EMBL/GenBank/DDBJ databases">
        <authorList>
            <person name="Delgado-Blas J."/>
        </authorList>
    </citation>
    <scope>NUCLEOTIDE SEQUENCE</scope>
    <source>
        <strain evidence="1">BB1459</strain>
        <strain evidence="2">BB1480</strain>
    </source>
</reference>
<dbReference type="EMBL" id="CAIIUA010000001">
    <property type="protein sequence ID" value="CAC9189412.1"/>
    <property type="molecule type" value="Genomic_DNA"/>
</dbReference>
<gene>
    <name evidence="1" type="ORF">GHA_01030</name>
    <name evidence="2" type="ORF">TML_01723</name>
</gene>
<dbReference type="RefSeq" id="WP_239176371.1">
    <property type="nucleotide sequence ID" value="NZ_CAHPQT010000058.1"/>
</dbReference>
<evidence type="ECO:0000313" key="4">
    <source>
        <dbReference type="Proteomes" id="UP000837205"/>
    </source>
</evidence>